<dbReference type="RefSeq" id="WP_150032319.1">
    <property type="nucleotide sequence ID" value="NZ_VWSH01000002.1"/>
</dbReference>
<feature type="signal peptide" evidence="1">
    <location>
        <begin position="1"/>
        <end position="21"/>
    </location>
</feature>
<evidence type="ECO:0000256" key="1">
    <source>
        <dbReference type="SAM" id="SignalP"/>
    </source>
</evidence>
<gene>
    <name evidence="2" type="ORF">F0919_08475</name>
</gene>
<protein>
    <submittedName>
        <fullName evidence="2">Uncharacterized protein</fullName>
    </submittedName>
</protein>
<keyword evidence="1" id="KW-0732">Signal</keyword>
<evidence type="ECO:0000313" key="3">
    <source>
        <dbReference type="Proteomes" id="UP000323632"/>
    </source>
</evidence>
<dbReference type="Proteomes" id="UP000323632">
    <property type="component" value="Unassembled WGS sequence"/>
</dbReference>
<accession>A0A5M6CJL9</accession>
<name>A0A5M6CJL9_9BACT</name>
<keyword evidence="3" id="KW-1185">Reference proteome</keyword>
<organism evidence="2 3">
    <name type="scientific">Taibaiella lutea</name>
    <dbReference type="NCBI Taxonomy" id="2608001"/>
    <lineage>
        <taxon>Bacteria</taxon>
        <taxon>Pseudomonadati</taxon>
        <taxon>Bacteroidota</taxon>
        <taxon>Chitinophagia</taxon>
        <taxon>Chitinophagales</taxon>
        <taxon>Chitinophagaceae</taxon>
        <taxon>Taibaiella</taxon>
    </lineage>
</organism>
<evidence type="ECO:0000313" key="2">
    <source>
        <dbReference type="EMBL" id="KAA5534640.1"/>
    </source>
</evidence>
<sequence>MTFNFLKVSCLVITLSFTYCATICAQVHKEETHLRSKQIVINSFEWTFDKTTGIARASIIIANNSELEIKSITALFTGQAKNGVILQSSGIRTIRRKSVTESILPDETKTIVIDKVFKNQQLATLNLIQLEIVYANGSVEFIK</sequence>
<reference evidence="2 3" key="1">
    <citation type="submission" date="2019-09" db="EMBL/GenBank/DDBJ databases">
        <title>Genome sequence and assembly of Taibaiella sp.</title>
        <authorList>
            <person name="Chhetri G."/>
        </authorList>
    </citation>
    <scope>NUCLEOTIDE SEQUENCE [LARGE SCALE GENOMIC DNA]</scope>
    <source>
        <strain evidence="2 3">KVB11</strain>
    </source>
</reference>
<feature type="chain" id="PRO_5024355950" evidence="1">
    <location>
        <begin position="22"/>
        <end position="143"/>
    </location>
</feature>
<dbReference type="EMBL" id="VWSH01000002">
    <property type="protein sequence ID" value="KAA5534640.1"/>
    <property type="molecule type" value="Genomic_DNA"/>
</dbReference>
<dbReference type="AlphaFoldDB" id="A0A5M6CJL9"/>
<proteinExistence type="predicted"/>
<comment type="caution">
    <text evidence="2">The sequence shown here is derived from an EMBL/GenBank/DDBJ whole genome shotgun (WGS) entry which is preliminary data.</text>
</comment>